<dbReference type="AlphaFoldDB" id="A0A6C0I6E7"/>
<organism evidence="1">
    <name type="scientific">viral metagenome</name>
    <dbReference type="NCBI Taxonomy" id="1070528"/>
    <lineage>
        <taxon>unclassified sequences</taxon>
        <taxon>metagenomes</taxon>
        <taxon>organismal metagenomes</taxon>
    </lineage>
</organism>
<accession>A0A6C0I6E7</accession>
<dbReference type="PANTHER" id="PTHR45661:SF3">
    <property type="entry name" value="IG-LIKE DOMAIN-CONTAINING PROTEIN"/>
    <property type="match status" value="1"/>
</dbReference>
<dbReference type="Gene3D" id="3.80.10.10">
    <property type="entry name" value="Ribonuclease Inhibitor"/>
    <property type="match status" value="4"/>
</dbReference>
<dbReference type="InterPro" id="IPR053139">
    <property type="entry name" value="Surface_bspA-like"/>
</dbReference>
<dbReference type="PANTHER" id="PTHR45661">
    <property type="entry name" value="SURFACE ANTIGEN"/>
    <property type="match status" value="1"/>
</dbReference>
<sequence>MASFGSNSFFGTGLVSIKIPDTYTSIEPGAFAGCSNLVSVTIGNGITDVSAGVFSDSPIQTVVLGANVTYYDPSAFPSTVDNFSFPGDATNPDVINALAMILNTVSATNLIFTNPAMTVTAITDAATELNIELTLPPISELTYSGTVVTGYTGTIAGPLIIPEGITEIADNAFQETAITSLKLPSTLEIVGNFAFDQCASLTDIDLGGTVTIGECAFRYCIAKTIVIPDSVTSMGISVFFQCINLTEVTIGSGLTELASNIFLYSDNLKKVTFSPSSQLTTIGNSAFEQTGIIEIVIPPSVTSIGTNCFTNCFNLFSVTLPPSGLTSIPTSAFLNCSTLKRVKLGSGIQTIGDNAFNACSSLAGFIHPDGSVQITVPASVTTIGQSAFAECGFKQFTIPSTVTTLGDYIFYYCGVLESVTLEITQIPYGIFAGCSALKNVIFKEDIISIGQSAFESCASLTTFVFPPTLQFLPWFAFSGAGLTSITLPNSLTVMNPSVFANCASLTDINFGTGLTEITDGTFAECTALSNVTLPSVITSILAFGFADCTSLTDISMTEVTQVGAYGFYGCTSLTDISMPKVTTIGNYIFQNCTSLTNVSMPKTTAVSSVAFENCTSLVTIDMPEVMTIANNAFVNCSSLTNVSMPKTTYVGGNGFENCTSLVTIDMPEVTYVDQQAFKGCTSLSSVTFSPSMTNIAAVYQFVGCTSLTTLPTNYPNSGKNIDTMLRVFGYPGIFTSTFTENTLYTDLSSTSNALTITVGIDPVPSAEGTLCDVTITLSTSKQGVINFFGRDFNNYLPTNTPIDGITATAQFAVYGEWNYMALFSGGGEQSYTLFTA</sequence>
<dbReference type="InterPro" id="IPR032675">
    <property type="entry name" value="LRR_dom_sf"/>
</dbReference>
<protein>
    <submittedName>
        <fullName evidence="1">Uncharacterized protein</fullName>
    </submittedName>
</protein>
<evidence type="ECO:0000313" key="1">
    <source>
        <dbReference type="EMBL" id="QHT88362.1"/>
    </source>
</evidence>
<name>A0A6C0I6E7_9ZZZZ</name>
<dbReference type="Pfam" id="PF13306">
    <property type="entry name" value="LRR_5"/>
    <property type="match status" value="5"/>
</dbReference>
<dbReference type="SUPFAM" id="SSF52058">
    <property type="entry name" value="L domain-like"/>
    <property type="match status" value="2"/>
</dbReference>
<dbReference type="InterPro" id="IPR026906">
    <property type="entry name" value="LRR_5"/>
</dbReference>
<dbReference type="EMBL" id="MN740115">
    <property type="protein sequence ID" value="QHT88362.1"/>
    <property type="molecule type" value="Genomic_DNA"/>
</dbReference>
<proteinExistence type="predicted"/>
<reference evidence="1" key="1">
    <citation type="journal article" date="2020" name="Nature">
        <title>Giant virus diversity and host interactions through global metagenomics.</title>
        <authorList>
            <person name="Schulz F."/>
            <person name="Roux S."/>
            <person name="Paez-Espino D."/>
            <person name="Jungbluth S."/>
            <person name="Walsh D.A."/>
            <person name="Denef V.J."/>
            <person name="McMahon K.D."/>
            <person name="Konstantinidis K.T."/>
            <person name="Eloe-Fadrosh E.A."/>
            <person name="Kyrpides N.C."/>
            <person name="Woyke T."/>
        </authorList>
    </citation>
    <scope>NUCLEOTIDE SEQUENCE</scope>
    <source>
        <strain evidence="1">GVMAG-M-3300023184-50</strain>
    </source>
</reference>